<dbReference type="OrthoDB" id="3783539at2759"/>
<dbReference type="AlphaFoldDB" id="A0A1J9RKI2"/>
<sequence length="72" mass="8104">MTSVATRPVQVIEGKDIDARKLIGLLSDVYGQDNFRVELRLNRYRIYPATDTADGLTPVGVLNEAELRRKKS</sequence>
<reference evidence="1 2" key="1">
    <citation type="submission" date="2016-10" db="EMBL/GenBank/DDBJ databases">
        <title>Proteomics and genomics reveal pathogen-plant mechanisms compatible with a hemibiotrophic lifestyle of Diplodia corticola.</title>
        <authorList>
            <person name="Fernandes I."/>
            <person name="De Jonge R."/>
            <person name="Van De Peer Y."/>
            <person name="Devreese B."/>
            <person name="Alves A."/>
            <person name="Esteves A.C."/>
        </authorList>
    </citation>
    <scope>NUCLEOTIDE SEQUENCE [LARGE SCALE GENOMIC DNA]</scope>
    <source>
        <strain evidence="1 2">CBS 112549</strain>
    </source>
</reference>
<name>A0A1J9RKI2_9PEZI</name>
<organism evidence="1 2">
    <name type="scientific">Diplodia corticola</name>
    <dbReference type="NCBI Taxonomy" id="236234"/>
    <lineage>
        <taxon>Eukaryota</taxon>
        <taxon>Fungi</taxon>
        <taxon>Dikarya</taxon>
        <taxon>Ascomycota</taxon>
        <taxon>Pezizomycotina</taxon>
        <taxon>Dothideomycetes</taxon>
        <taxon>Dothideomycetes incertae sedis</taxon>
        <taxon>Botryosphaeriales</taxon>
        <taxon>Botryosphaeriaceae</taxon>
        <taxon>Diplodia</taxon>
    </lineage>
</organism>
<gene>
    <name evidence="1" type="ORF">BKCO1_970006</name>
</gene>
<dbReference type="EMBL" id="MNUE01000097">
    <property type="protein sequence ID" value="OJD29031.1"/>
    <property type="molecule type" value="Genomic_DNA"/>
</dbReference>
<protein>
    <submittedName>
        <fullName evidence="1">Uncharacterized protein</fullName>
    </submittedName>
</protein>
<keyword evidence="2" id="KW-1185">Reference proteome</keyword>
<evidence type="ECO:0000313" key="1">
    <source>
        <dbReference type="EMBL" id="OJD29031.1"/>
    </source>
</evidence>
<accession>A0A1J9RKI2</accession>
<proteinExistence type="predicted"/>
<dbReference type="GeneID" id="31020316"/>
<dbReference type="Proteomes" id="UP000183809">
    <property type="component" value="Unassembled WGS sequence"/>
</dbReference>
<dbReference type="RefSeq" id="XP_020125291.1">
    <property type="nucleotide sequence ID" value="XM_020280052.1"/>
</dbReference>
<comment type="caution">
    <text evidence="1">The sequence shown here is derived from an EMBL/GenBank/DDBJ whole genome shotgun (WGS) entry which is preliminary data.</text>
</comment>
<evidence type="ECO:0000313" key="2">
    <source>
        <dbReference type="Proteomes" id="UP000183809"/>
    </source>
</evidence>